<dbReference type="InterPro" id="IPR001304">
    <property type="entry name" value="C-type_lectin-like"/>
</dbReference>
<dbReference type="WBParaSite" id="EVEC_0001112401-mRNA-1">
    <property type="protein sequence ID" value="EVEC_0001112401-mRNA-1"/>
    <property type="gene ID" value="EVEC_0001112401"/>
</dbReference>
<dbReference type="PROSITE" id="PS00615">
    <property type="entry name" value="C_TYPE_LECTIN_1"/>
    <property type="match status" value="1"/>
</dbReference>
<dbReference type="OrthoDB" id="5877732at2759"/>
<dbReference type="Proteomes" id="UP000274131">
    <property type="component" value="Unassembled WGS sequence"/>
</dbReference>
<dbReference type="InterPro" id="IPR016186">
    <property type="entry name" value="C-type_lectin-like/link_sf"/>
</dbReference>
<reference evidence="3 4" key="2">
    <citation type="submission" date="2018-10" db="EMBL/GenBank/DDBJ databases">
        <authorList>
            <consortium name="Pathogen Informatics"/>
        </authorList>
    </citation>
    <scope>NUCLEOTIDE SEQUENCE [LARGE SCALE GENOMIC DNA]</scope>
</reference>
<dbReference type="AlphaFoldDB" id="A0A0N4VJV3"/>
<dbReference type="Pfam" id="PF00059">
    <property type="entry name" value="Lectin_C"/>
    <property type="match status" value="1"/>
</dbReference>
<evidence type="ECO:0000313" key="3">
    <source>
        <dbReference type="EMBL" id="VDD95698.1"/>
    </source>
</evidence>
<dbReference type="InterPro" id="IPR050111">
    <property type="entry name" value="C-type_lectin/snaclec_domain"/>
</dbReference>
<organism evidence="5">
    <name type="scientific">Enterobius vermicularis</name>
    <name type="common">Human pinworm</name>
    <dbReference type="NCBI Taxonomy" id="51028"/>
    <lineage>
        <taxon>Eukaryota</taxon>
        <taxon>Metazoa</taxon>
        <taxon>Ecdysozoa</taxon>
        <taxon>Nematoda</taxon>
        <taxon>Chromadorea</taxon>
        <taxon>Rhabditida</taxon>
        <taxon>Spirurina</taxon>
        <taxon>Oxyuridomorpha</taxon>
        <taxon>Oxyuroidea</taxon>
        <taxon>Oxyuridae</taxon>
        <taxon>Enterobius</taxon>
    </lineage>
</organism>
<dbReference type="EMBL" id="UXUI01010860">
    <property type="protein sequence ID" value="VDD95698.1"/>
    <property type="molecule type" value="Genomic_DNA"/>
</dbReference>
<dbReference type="Gene3D" id="3.10.100.10">
    <property type="entry name" value="Mannose-Binding Protein A, subunit A"/>
    <property type="match status" value="1"/>
</dbReference>
<gene>
    <name evidence="3" type="ORF">EVEC_LOCUS10449</name>
</gene>
<evidence type="ECO:0000256" key="1">
    <source>
        <dbReference type="ARBA" id="ARBA00023157"/>
    </source>
</evidence>
<sequence length="119" mass="13518">MRSIWIALRRASVDNHTIWKWSDGSPFVYENWQLFQPNDCCGDDVTCAKMNWLLLSGAWFDTSCLEKLGVVCKYDPSMRTVPITTTEANSVLRENPNPLDGESIKFTCDAVTQNLAVLR</sequence>
<dbReference type="InterPro" id="IPR018378">
    <property type="entry name" value="C-type_lectin_CS"/>
</dbReference>
<dbReference type="SUPFAM" id="SSF56436">
    <property type="entry name" value="C-type lectin-like"/>
    <property type="match status" value="1"/>
</dbReference>
<accession>A0A0N4VJV3</accession>
<dbReference type="CDD" id="cd00037">
    <property type="entry name" value="CLECT"/>
    <property type="match status" value="1"/>
</dbReference>
<feature type="domain" description="C-type lectin" evidence="2">
    <location>
        <begin position="1"/>
        <end position="73"/>
    </location>
</feature>
<evidence type="ECO:0000313" key="4">
    <source>
        <dbReference type="Proteomes" id="UP000274131"/>
    </source>
</evidence>
<dbReference type="InterPro" id="IPR016187">
    <property type="entry name" value="CTDL_fold"/>
</dbReference>
<proteinExistence type="predicted"/>
<evidence type="ECO:0000313" key="5">
    <source>
        <dbReference type="WBParaSite" id="EVEC_0001112401-mRNA-1"/>
    </source>
</evidence>
<dbReference type="PROSITE" id="PS50041">
    <property type="entry name" value="C_TYPE_LECTIN_2"/>
    <property type="match status" value="1"/>
</dbReference>
<dbReference type="PANTHER" id="PTHR22803">
    <property type="entry name" value="MANNOSE, PHOSPHOLIPASE, LECTIN RECEPTOR RELATED"/>
    <property type="match status" value="1"/>
</dbReference>
<protein>
    <submittedName>
        <fullName evidence="5">C-type lectin domain-containing protein</fullName>
    </submittedName>
</protein>
<keyword evidence="4" id="KW-1185">Reference proteome</keyword>
<reference evidence="5" key="1">
    <citation type="submission" date="2017-02" db="UniProtKB">
        <authorList>
            <consortium name="WormBaseParasite"/>
        </authorList>
    </citation>
    <scope>IDENTIFICATION</scope>
</reference>
<name>A0A0N4VJV3_ENTVE</name>
<keyword evidence="1" id="KW-1015">Disulfide bond</keyword>
<evidence type="ECO:0000259" key="2">
    <source>
        <dbReference type="PROSITE" id="PS50041"/>
    </source>
</evidence>